<organism evidence="1 2">
    <name type="scientific">Novipirellula galeiformis</name>
    <dbReference type="NCBI Taxonomy" id="2528004"/>
    <lineage>
        <taxon>Bacteria</taxon>
        <taxon>Pseudomonadati</taxon>
        <taxon>Planctomycetota</taxon>
        <taxon>Planctomycetia</taxon>
        <taxon>Pirellulales</taxon>
        <taxon>Pirellulaceae</taxon>
        <taxon>Novipirellula</taxon>
    </lineage>
</organism>
<gene>
    <name evidence="1" type="ORF">Pla52o_39320</name>
</gene>
<reference evidence="1 2" key="1">
    <citation type="submission" date="2019-02" db="EMBL/GenBank/DDBJ databases">
        <title>Deep-cultivation of Planctomycetes and their phenomic and genomic characterization uncovers novel biology.</title>
        <authorList>
            <person name="Wiegand S."/>
            <person name="Jogler M."/>
            <person name="Boedeker C."/>
            <person name="Pinto D."/>
            <person name="Vollmers J."/>
            <person name="Rivas-Marin E."/>
            <person name="Kohn T."/>
            <person name="Peeters S.H."/>
            <person name="Heuer A."/>
            <person name="Rast P."/>
            <person name="Oberbeckmann S."/>
            <person name="Bunk B."/>
            <person name="Jeske O."/>
            <person name="Meyerdierks A."/>
            <person name="Storesund J.E."/>
            <person name="Kallscheuer N."/>
            <person name="Luecker S."/>
            <person name="Lage O.M."/>
            <person name="Pohl T."/>
            <person name="Merkel B.J."/>
            <person name="Hornburger P."/>
            <person name="Mueller R.-W."/>
            <person name="Bruemmer F."/>
            <person name="Labrenz M."/>
            <person name="Spormann A.M."/>
            <person name="Op Den Camp H."/>
            <person name="Overmann J."/>
            <person name="Amann R."/>
            <person name="Jetten M.S.M."/>
            <person name="Mascher T."/>
            <person name="Medema M.H."/>
            <person name="Devos D.P."/>
            <person name="Kaster A.-K."/>
            <person name="Ovreas L."/>
            <person name="Rohde M."/>
            <person name="Galperin M.Y."/>
            <person name="Jogler C."/>
        </authorList>
    </citation>
    <scope>NUCLEOTIDE SEQUENCE [LARGE SCALE GENOMIC DNA]</scope>
    <source>
        <strain evidence="1 2">Pla52o</strain>
    </source>
</reference>
<keyword evidence="2" id="KW-1185">Reference proteome</keyword>
<sequence>MSAAGIIAELATMGVTVISPGPGRVLLRSDEPSIPQGAFELASPNKTKLADYLSAQSTWIRCHACGSVNLSDNDEGIGCDDCHETVWIDQGLSLVRSDWAANNCSFIDDLP</sequence>
<dbReference type="AlphaFoldDB" id="A0A5C6CCI8"/>
<comment type="caution">
    <text evidence="1">The sequence shown here is derived from an EMBL/GenBank/DDBJ whole genome shotgun (WGS) entry which is preliminary data.</text>
</comment>
<evidence type="ECO:0000313" key="1">
    <source>
        <dbReference type="EMBL" id="TWU21745.1"/>
    </source>
</evidence>
<proteinExistence type="predicted"/>
<name>A0A5C6CCI8_9BACT</name>
<accession>A0A5C6CCI8</accession>
<dbReference type="EMBL" id="SJPT01000006">
    <property type="protein sequence ID" value="TWU21745.1"/>
    <property type="molecule type" value="Genomic_DNA"/>
</dbReference>
<protein>
    <submittedName>
        <fullName evidence="1">Uncharacterized protein</fullName>
    </submittedName>
</protein>
<dbReference type="Proteomes" id="UP000316304">
    <property type="component" value="Unassembled WGS sequence"/>
</dbReference>
<evidence type="ECO:0000313" key="2">
    <source>
        <dbReference type="Proteomes" id="UP000316304"/>
    </source>
</evidence>